<dbReference type="Pfam" id="PF16344">
    <property type="entry name" value="FecR_C"/>
    <property type="match status" value="1"/>
</dbReference>
<dbReference type="PANTHER" id="PTHR30273">
    <property type="entry name" value="PERIPLASMIC SIGNAL SENSOR AND SIGMA FACTOR ACTIVATOR FECR-RELATED"/>
    <property type="match status" value="1"/>
</dbReference>
<gene>
    <name evidence="4" type="ORF">QE417_004408</name>
</gene>
<dbReference type="InterPro" id="IPR006860">
    <property type="entry name" value="FecR"/>
</dbReference>
<dbReference type="PIRSF" id="PIRSF018266">
    <property type="entry name" value="FecR"/>
    <property type="match status" value="1"/>
</dbReference>
<dbReference type="Proteomes" id="UP001258315">
    <property type="component" value="Unassembled WGS sequence"/>
</dbReference>
<reference evidence="5" key="1">
    <citation type="submission" date="2023-07" db="EMBL/GenBank/DDBJ databases">
        <title>Functional and genomic diversity of the sorghum phyllosphere microbiome.</title>
        <authorList>
            <person name="Shade A."/>
        </authorList>
    </citation>
    <scope>NUCLEOTIDE SEQUENCE [LARGE SCALE GENOMIC DNA]</scope>
    <source>
        <strain evidence="5">SORGH_AS_0422</strain>
    </source>
</reference>
<feature type="transmembrane region" description="Helical" evidence="1">
    <location>
        <begin position="74"/>
        <end position="93"/>
    </location>
</feature>
<dbReference type="Gene3D" id="2.60.120.1440">
    <property type="match status" value="1"/>
</dbReference>
<evidence type="ECO:0000313" key="4">
    <source>
        <dbReference type="EMBL" id="MDT3405336.1"/>
    </source>
</evidence>
<dbReference type="InterPro" id="IPR032508">
    <property type="entry name" value="FecR_C"/>
</dbReference>
<evidence type="ECO:0000259" key="2">
    <source>
        <dbReference type="Pfam" id="PF04773"/>
    </source>
</evidence>
<dbReference type="PANTHER" id="PTHR30273:SF2">
    <property type="entry name" value="PROTEIN FECR"/>
    <property type="match status" value="1"/>
</dbReference>
<feature type="domain" description="Protein FecR C-terminal" evidence="3">
    <location>
        <begin position="250"/>
        <end position="317"/>
    </location>
</feature>
<dbReference type="Gene3D" id="3.55.50.30">
    <property type="match status" value="1"/>
</dbReference>
<keyword evidence="1" id="KW-1133">Transmembrane helix</keyword>
<keyword evidence="1 4" id="KW-0812">Transmembrane</keyword>
<protein>
    <submittedName>
        <fullName evidence="4">Transmembrane sensor</fullName>
    </submittedName>
</protein>
<name>A0ABU3H0W3_9SPHI</name>
<evidence type="ECO:0000313" key="5">
    <source>
        <dbReference type="Proteomes" id="UP001258315"/>
    </source>
</evidence>
<proteinExistence type="predicted"/>
<dbReference type="Pfam" id="PF04773">
    <property type="entry name" value="FecR"/>
    <property type="match status" value="1"/>
</dbReference>
<keyword evidence="1" id="KW-0472">Membrane</keyword>
<accession>A0ABU3H0W3</accession>
<evidence type="ECO:0000256" key="1">
    <source>
        <dbReference type="SAM" id="Phobius"/>
    </source>
</evidence>
<organism evidence="4 5">
    <name type="scientific">Mucilaginibacter terrae</name>
    <dbReference type="NCBI Taxonomy" id="1955052"/>
    <lineage>
        <taxon>Bacteria</taxon>
        <taxon>Pseudomonadati</taxon>
        <taxon>Bacteroidota</taxon>
        <taxon>Sphingobacteriia</taxon>
        <taxon>Sphingobacteriales</taxon>
        <taxon>Sphingobacteriaceae</taxon>
        <taxon>Mucilaginibacter</taxon>
    </lineage>
</organism>
<sequence>MPDIQPHYIKKITQKFMQGTISGAEAELLEQWYAQHPQPKPEWFLNNESREELKHRLYNNISKEIKPVKKLYPVWAKIAAAVLIVATAGIAVVKLQQADPIEQYTVSNAPGHVRKVMLPDHSLVWLKGNSSLDYPEQFSDSTRNVTLHGEALFEVSKDRRHPFIISTGNYVTRVLGTSFNISSNNTGAFKLTVLTGKVQVSSTVNKAMQKPVLVMPGKEFEMLSMVALPRVVVSTLDHKDAVVSGTQYPMNFEETGFDEIKRRIEEKFDVTINTVAASYQQCRVSANVTDQSLQNTLKVICAAIGAEYTVNKNIITITGGGCN</sequence>
<comment type="caution">
    <text evidence="4">The sequence shown here is derived from an EMBL/GenBank/DDBJ whole genome shotgun (WGS) entry which is preliminary data.</text>
</comment>
<dbReference type="EMBL" id="JAVLVU010000001">
    <property type="protein sequence ID" value="MDT3405336.1"/>
    <property type="molecule type" value="Genomic_DNA"/>
</dbReference>
<dbReference type="InterPro" id="IPR012373">
    <property type="entry name" value="Ferrdict_sens_TM"/>
</dbReference>
<feature type="domain" description="FecR protein" evidence="2">
    <location>
        <begin position="106"/>
        <end position="199"/>
    </location>
</feature>
<dbReference type="RefSeq" id="WP_311953769.1">
    <property type="nucleotide sequence ID" value="NZ_JAVLVU010000001.1"/>
</dbReference>
<keyword evidence="5" id="KW-1185">Reference proteome</keyword>
<evidence type="ECO:0000259" key="3">
    <source>
        <dbReference type="Pfam" id="PF16344"/>
    </source>
</evidence>